<proteinExistence type="predicted"/>
<dbReference type="Proteomes" id="UP000315344">
    <property type="component" value="Unassembled WGS sequence"/>
</dbReference>
<comment type="caution">
    <text evidence="3">The sequence shown here is derived from an EMBL/GenBank/DDBJ whole genome shotgun (WGS) entry which is preliminary data.</text>
</comment>
<evidence type="ECO:0000313" key="4">
    <source>
        <dbReference type="Proteomes" id="UP000315344"/>
    </source>
</evidence>
<sequence>MSPLVVFYGIGLLVVVAVIVLAVTLGRRANHREGLSSARERTREAQHRRARMDAGGVDRAERGGVQGGVHSGPVREPASQTAGKIGSVLIAYIDESYDQDTYFIGAAVANEAAWELVADGYDAVRQRTALLHPVPDGAEFHGHELDGAHRFSPELLGEVPRVAGLG</sequence>
<dbReference type="AlphaFoldDB" id="A0A533I0E4"/>
<organism evidence="3 4">
    <name type="scientific">Paracoccus denitrificans</name>
    <dbReference type="NCBI Taxonomy" id="266"/>
    <lineage>
        <taxon>Bacteria</taxon>
        <taxon>Pseudomonadati</taxon>
        <taxon>Pseudomonadota</taxon>
        <taxon>Alphaproteobacteria</taxon>
        <taxon>Rhodobacterales</taxon>
        <taxon>Paracoccaceae</taxon>
        <taxon>Paracoccus</taxon>
    </lineage>
</organism>
<reference evidence="3 4" key="1">
    <citation type="journal article" date="2017" name="Nat. Commun.">
        <title>In situ click chemistry generation of cyclooxygenase-2 inhibitors.</title>
        <authorList>
            <person name="Bhardwaj A."/>
            <person name="Kaur J."/>
            <person name="Wuest M."/>
            <person name="Wuest F."/>
        </authorList>
    </citation>
    <scope>NUCLEOTIDE SEQUENCE [LARGE SCALE GENOMIC DNA]</scope>
    <source>
        <strain evidence="3">S2_012_000_R3_94</strain>
    </source>
</reference>
<accession>A0A533I0E4</accession>
<evidence type="ECO:0000313" key="3">
    <source>
        <dbReference type="EMBL" id="TKW63278.1"/>
    </source>
</evidence>
<protein>
    <submittedName>
        <fullName evidence="3">DUF3800 domain-containing protein</fullName>
    </submittedName>
</protein>
<keyword evidence="2" id="KW-1133">Transmembrane helix</keyword>
<feature type="compositionally biased region" description="Basic and acidic residues" evidence="1">
    <location>
        <begin position="32"/>
        <end position="47"/>
    </location>
</feature>
<keyword evidence="2" id="KW-0812">Transmembrane</keyword>
<gene>
    <name evidence="3" type="ORF">DI616_19830</name>
</gene>
<evidence type="ECO:0000256" key="2">
    <source>
        <dbReference type="SAM" id="Phobius"/>
    </source>
</evidence>
<dbReference type="EMBL" id="VAFL01000036">
    <property type="protein sequence ID" value="TKW63278.1"/>
    <property type="molecule type" value="Genomic_DNA"/>
</dbReference>
<evidence type="ECO:0000256" key="1">
    <source>
        <dbReference type="SAM" id="MobiDB-lite"/>
    </source>
</evidence>
<keyword evidence="2" id="KW-0472">Membrane</keyword>
<feature type="transmembrane region" description="Helical" evidence="2">
    <location>
        <begin position="6"/>
        <end position="26"/>
    </location>
</feature>
<feature type="region of interest" description="Disordered" evidence="1">
    <location>
        <begin position="32"/>
        <end position="79"/>
    </location>
</feature>
<name>A0A533I0E4_PARDE</name>